<reference evidence="2 3" key="1">
    <citation type="submission" date="2022-10" db="EMBL/GenBank/DDBJ databases">
        <title>Aestuariibacter sp. AA17 isolated from Montipora capitata coral fragment.</title>
        <authorList>
            <person name="Emsley S.A."/>
            <person name="Pfannmuller K.M."/>
            <person name="Loughran R.M."/>
            <person name="Shlafstein M."/>
            <person name="Papke E."/>
            <person name="Saw J.H."/>
            <person name="Ushijima B."/>
            <person name="Videau P."/>
        </authorList>
    </citation>
    <scope>NUCLEOTIDE SEQUENCE [LARGE SCALE GENOMIC DNA]</scope>
    <source>
        <strain evidence="2 3">AA17</strain>
    </source>
</reference>
<dbReference type="PANTHER" id="PTHR31212">
    <property type="entry name" value="ALPHA-KETOGLUTARATE-DEPENDENT DIOXYGENASE ALKB HOMOLOG 3"/>
    <property type="match status" value="1"/>
</dbReference>
<dbReference type="Proteomes" id="UP001652504">
    <property type="component" value="Unassembled WGS sequence"/>
</dbReference>
<dbReference type="Pfam" id="PF13532">
    <property type="entry name" value="2OG-FeII_Oxy_2"/>
    <property type="match status" value="1"/>
</dbReference>
<accession>A0ABT3A4F5</accession>
<dbReference type="InterPro" id="IPR005123">
    <property type="entry name" value="Oxoglu/Fe-dep_dioxygenase_dom"/>
</dbReference>
<organism evidence="2 3">
    <name type="scientific">Fluctibacter corallii</name>
    <dbReference type="NCBI Taxonomy" id="2984329"/>
    <lineage>
        <taxon>Bacteria</taxon>
        <taxon>Pseudomonadati</taxon>
        <taxon>Pseudomonadota</taxon>
        <taxon>Gammaproteobacteria</taxon>
        <taxon>Alteromonadales</taxon>
        <taxon>Alteromonadaceae</taxon>
        <taxon>Fluctibacter</taxon>
    </lineage>
</organism>
<evidence type="ECO:0000313" key="2">
    <source>
        <dbReference type="EMBL" id="MCV2883572.1"/>
    </source>
</evidence>
<name>A0ABT3A4F5_9ALTE</name>
<dbReference type="InterPro" id="IPR032854">
    <property type="entry name" value="ALKBH3"/>
</dbReference>
<keyword evidence="2" id="KW-0560">Oxidoreductase</keyword>
<gene>
    <name evidence="2" type="ORF">OE749_02520</name>
</gene>
<dbReference type="PROSITE" id="PS51471">
    <property type="entry name" value="FE2OG_OXY"/>
    <property type="match status" value="1"/>
</dbReference>
<comment type="caution">
    <text evidence="2">The sequence shown here is derived from an EMBL/GenBank/DDBJ whole genome shotgun (WGS) entry which is preliminary data.</text>
</comment>
<evidence type="ECO:0000259" key="1">
    <source>
        <dbReference type="PROSITE" id="PS51471"/>
    </source>
</evidence>
<dbReference type="GO" id="GO:0051213">
    <property type="term" value="F:dioxygenase activity"/>
    <property type="evidence" value="ECO:0007669"/>
    <property type="project" value="UniProtKB-KW"/>
</dbReference>
<dbReference type="RefSeq" id="WP_263710768.1">
    <property type="nucleotide sequence ID" value="NZ_JAOWKX010000001.1"/>
</dbReference>
<dbReference type="InterPro" id="IPR027450">
    <property type="entry name" value="AlkB-like"/>
</dbReference>
<evidence type="ECO:0000313" key="3">
    <source>
        <dbReference type="Proteomes" id="UP001652504"/>
    </source>
</evidence>
<dbReference type="PANTHER" id="PTHR31212:SF4">
    <property type="entry name" value="ALPHA-KETOGLUTARATE-DEPENDENT DIOXYGENASE ALKB HOMOLOG 3"/>
    <property type="match status" value="1"/>
</dbReference>
<protein>
    <submittedName>
        <fullName evidence="2">Alpha-ketoglutarate-dependent dioxygenase AlkB</fullName>
    </submittedName>
</protein>
<dbReference type="SUPFAM" id="SSF51197">
    <property type="entry name" value="Clavaminate synthase-like"/>
    <property type="match status" value="1"/>
</dbReference>
<sequence length="213" mass="24441">MQSDLFDNDSPVLSLPMQDACVEYIPRFLGGELADSSLQTLVSELAWRQDHIKMFGKTVKIPRLQAWYGDKEAIYTYSGLTMKPLAWTPCLLELKQMCEQAASAKFNGVLANLYRNEQDSMGWHADDEPELGERPVIASLTLGEARDFDFKHKITGEKHRVRLAHGSLLIMSEETQKYWFHAISKRTKTLGLRVNLTFRFIHQLENTVIRSHL</sequence>
<keyword evidence="3" id="KW-1185">Reference proteome</keyword>
<dbReference type="InterPro" id="IPR037151">
    <property type="entry name" value="AlkB-like_sf"/>
</dbReference>
<proteinExistence type="predicted"/>
<dbReference type="EMBL" id="JAOWKX010000001">
    <property type="protein sequence ID" value="MCV2883572.1"/>
    <property type="molecule type" value="Genomic_DNA"/>
</dbReference>
<dbReference type="Gene3D" id="2.60.120.590">
    <property type="entry name" value="Alpha-ketoglutarate-dependent dioxygenase AlkB-like"/>
    <property type="match status" value="1"/>
</dbReference>
<keyword evidence="2" id="KW-0223">Dioxygenase</keyword>
<feature type="domain" description="Fe2OG dioxygenase" evidence="1">
    <location>
        <begin position="105"/>
        <end position="202"/>
    </location>
</feature>